<comment type="subunit">
    <text evidence="2 5">Part of the 50S ribosomal subunit.</text>
</comment>
<dbReference type="NCBIfam" id="TIGR00105">
    <property type="entry name" value="L31"/>
    <property type="match status" value="1"/>
</dbReference>
<evidence type="ECO:0000256" key="5">
    <source>
        <dbReference type="HAMAP-Rule" id="MF_00502"/>
    </source>
</evidence>
<dbReference type="InterPro" id="IPR042105">
    <property type="entry name" value="Ribosomal_bL31_sf"/>
</dbReference>
<dbReference type="InterPro" id="IPR002150">
    <property type="entry name" value="Ribosomal_bL31"/>
</dbReference>
<reference evidence="6 7" key="1">
    <citation type="journal article" date="2005" name="Int. J. Syst. Evol. Microbiol.">
        <title>Nitrincola lacisaponensis gen. nov., sp. nov., a novel alkaliphilic bacterium isolated from an alkaline, saline lake.</title>
        <authorList>
            <person name="Dimitriu P.A."/>
            <person name="Shukla S.K."/>
            <person name="Conradt J."/>
            <person name="Marquez M.C."/>
            <person name="Ventosa A."/>
            <person name="Maglia A."/>
            <person name="Peyton B.M."/>
            <person name="Pinkart H.C."/>
            <person name="Mormile M.R."/>
        </authorList>
    </citation>
    <scope>NUCLEOTIDE SEQUENCE [LARGE SCALE GENOMIC DNA]</scope>
    <source>
        <strain evidence="6 7">4CA</strain>
    </source>
</reference>
<dbReference type="NCBIfam" id="NF002462">
    <property type="entry name" value="PRK01678.1"/>
    <property type="match status" value="1"/>
</dbReference>
<evidence type="ECO:0000256" key="1">
    <source>
        <dbReference type="ARBA" id="ARBA00008196"/>
    </source>
</evidence>
<accession>A0A063XZ75</accession>
<proteinExistence type="inferred from homology"/>
<dbReference type="HAMAP" id="MF_00502">
    <property type="entry name" value="Ribosomal_bL31_2"/>
    <property type="match status" value="1"/>
</dbReference>
<dbReference type="PATRIC" id="fig|267850.7.peg.2643"/>
<dbReference type="PANTHER" id="PTHR33280">
    <property type="entry name" value="50S RIBOSOMAL PROTEIN L31, CHLOROPLASTIC"/>
    <property type="match status" value="1"/>
</dbReference>
<comment type="caution">
    <text evidence="6">The sequence shown here is derived from an EMBL/GenBank/DDBJ whole genome shotgun (WGS) entry which is preliminary data.</text>
</comment>
<evidence type="ECO:0000313" key="7">
    <source>
        <dbReference type="Proteomes" id="UP000027318"/>
    </source>
</evidence>
<dbReference type="OrthoDB" id="9803251at2"/>
<protein>
    <recommendedName>
        <fullName evidence="5">Large ribosomal subunit protein bL31B</fullName>
    </recommendedName>
</protein>
<dbReference type="InterPro" id="IPR034704">
    <property type="entry name" value="Ribosomal_bL28/bL31-like_sf"/>
</dbReference>
<dbReference type="PANTHER" id="PTHR33280:SF1">
    <property type="entry name" value="LARGE RIBOSOMAL SUBUNIT PROTEIN BL31C"/>
    <property type="match status" value="1"/>
</dbReference>
<dbReference type="RefSeq" id="WP_036549125.1">
    <property type="nucleotide sequence ID" value="NZ_JMSZ01000036.1"/>
</dbReference>
<dbReference type="PROSITE" id="PS01143">
    <property type="entry name" value="RIBOSOMAL_L31"/>
    <property type="match status" value="1"/>
</dbReference>
<dbReference type="GO" id="GO:0003735">
    <property type="term" value="F:structural constituent of ribosome"/>
    <property type="evidence" value="ECO:0007669"/>
    <property type="project" value="InterPro"/>
</dbReference>
<dbReference type="Gene3D" id="4.10.830.30">
    <property type="entry name" value="Ribosomal protein L31"/>
    <property type="match status" value="1"/>
</dbReference>
<evidence type="ECO:0000256" key="3">
    <source>
        <dbReference type="ARBA" id="ARBA00022980"/>
    </source>
</evidence>
<evidence type="ECO:0000256" key="4">
    <source>
        <dbReference type="ARBA" id="ARBA00023274"/>
    </source>
</evidence>
<dbReference type="GO" id="GO:1990904">
    <property type="term" value="C:ribonucleoprotein complex"/>
    <property type="evidence" value="ECO:0007669"/>
    <property type="project" value="UniProtKB-KW"/>
</dbReference>
<dbReference type="EMBL" id="JMSZ01000036">
    <property type="protein sequence ID" value="KDE38789.1"/>
    <property type="molecule type" value="Genomic_DNA"/>
</dbReference>
<keyword evidence="7" id="KW-1185">Reference proteome</keyword>
<name>A0A063XZ75_9GAMM</name>
<dbReference type="STRING" id="267850.ADINL_2690"/>
<dbReference type="AlphaFoldDB" id="A0A063XZ75"/>
<sequence>MKKDIHPRYDYVVFRDTSCNRTFRIRSTCQSTDTIVWEDGKTYPLINLDISSASHPVYTGEKRIASNEGRIAKFNKRFKTPSLQ</sequence>
<gene>
    <name evidence="5" type="primary">rpmE2</name>
    <name evidence="6" type="ORF">ADINL_2690</name>
</gene>
<dbReference type="Pfam" id="PF01197">
    <property type="entry name" value="Ribosomal_L31"/>
    <property type="match status" value="1"/>
</dbReference>
<dbReference type="GO" id="GO:0005840">
    <property type="term" value="C:ribosome"/>
    <property type="evidence" value="ECO:0007669"/>
    <property type="project" value="UniProtKB-KW"/>
</dbReference>
<dbReference type="GO" id="GO:0006412">
    <property type="term" value="P:translation"/>
    <property type="evidence" value="ECO:0007669"/>
    <property type="project" value="UniProtKB-UniRule"/>
</dbReference>
<dbReference type="Proteomes" id="UP000027318">
    <property type="component" value="Unassembled WGS sequence"/>
</dbReference>
<comment type="similarity">
    <text evidence="1 5">Belongs to the bacterial ribosomal protein bL31 family. Type B subfamily.</text>
</comment>
<keyword evidence="4 5" id="KW-0687">Ribonucleoprotein</keyword>
<dbReference type="PRINTS" id="PR01249">
    <property type="entry name" value="RIBOSOMALL31"/>
</dbReference>
<dbReference type="SUPFAM" id="SSF143800">
    <property type="entry name" value="L28p-like"/>
    <property type="match status" value="1"/>
</dbReference>
<keyword evidence="3 5" id="KW-0689">Ribosomal protein</keyword>
<dbReference type="InterPro" id="IPR027493">
    <property type="entry name" value="Ribosomal_bL31_B"/>
</dbReference>
<organism evidence="6 7">
    <name type="scientific">Nitrincola lacisaponensis</name>
    <dbReference type="NCBI Taxonomy" id="267850"/>
    <lineage>
        <taxon>Bacteria</taxon>
        <taxon>Pseudomonadati</taxon>
        <taxon>Pseudomonadota</taxon>
        <taxon>Gammaproteobacteria</taxon>
        <taxon>Oceanospirillales</taxon>
        <taxon>Oceanospirillaceae</taxon>
        <taxon>Nitrincola</taxon>
    </lineage>
</organism>
<evidence type="ECO:0000256" key="2">
    <source>
        <dbReference type="ARBA" id="ARBA00011838"/>
    </source>
</evidence>
<evidence type="ECO:0000313" key="6">
    <source>
        <dbReference type="EMBL" id="KDE38789.1"/>
    </source>
</evidence>